<dbReference type="Proteomes" id="UP001215598">
    <property type="component" value="Unassembled WGS sequence"/>
</dbReference>
<sequence>MATWRGLACLTPPRRRAAVKTPVTLSQEPEAETGAIDYNLRSDAWFKFSDRQNSTDNHLVAVHIHKLSFRILLNSHCVKRPRRQVLPTSDDPMPIKVGIDQGCVDQRRQTVFPMIDRGRQTSAPMPTRPLNAVSVYPAKIEPSLRKFTVQPSYHCVDNVPFSCPIAIVGVTIGAQRSMVDNQFTLPSVKNATSWPPPGSSSAQLEFPAPWNSQIHKFLSTSYSYLLFGAALPLLTKSLPAQLEFGVSQILHCCSRNPFPSDHLRGADMPLSTPRTPTQLDSKGKTLRPRAAGALGPTSGTGFVIWDLGFVILGTARKSEGRA</sequence>
<dbReference type="EMBL" id="JARKIB010000011">
    <property type="protein sequence ID" value="KAJ7775170.1"/>
    <property type="molecule type" value="Genomic_DNA"/>
</dbReference>
<accession>A0AAD7NTG5</accession>
<evidence type="ECO:0000256" key="1">
    <source>
        <dbReference type="SAM" id="MobiDB-lite"/>
    </source>
</evidence>
<gene>
    <name evidence="2" type="ORF">B0H16DRAFT_1450564</name>
</gene>
<keyword evidence="3" id="KW-1185">Reference proteome</keyword>
<dbReference type="AlphaFoldDB" id="A0AAD7NTG5"/>
<proteinExistence type="predicted"/>
<evidence type="ECO:0000313" key="3">
    <source>
        <dbReference type="Proteomes" id="UP001215598"/>
    </source>
</evidence>
<name>A0AAD7NTG5_9AGAR</name>
<organism evidence="2 3">
    <name type="scientific">Mycena metata</name>
    <dbReference type="NCBI Taxonomy" id="1033252"/>
    <lineage>
        <taxon>Eukaryota</taxon>
        <taxon>Fungi</taxon>
        <taxon>Dikarya</taxon>
        <taxon>Basidiomycota</taxon>
        <taxon>Agaricomycotina</taxon>
        <taxon>Agaricomycetes</taxon>
        <taxon>Agaricomycetidae</taxon>
        <taxon>Agaricales</taxon>
        <taxon>Marasmiineae</taxon>
        <taxon>Mycenaceae</taxon>
        <taxon>Mycena</taxon>
    </lineage>
</organism>
<comment type="caution">
    <text evidence="2">The sequence shown here is derived from an EMBL/GenBank/DDBJ whole genome shotgun (WGS) entry which is preliminary data.</text>
</comment>
<feature type="region of interest" description="Disordered" evidence="1">
    <location>
        <begin position="263"/>
        <end position="290"/>
    </location>
</feature>
<protein>
    <submittedName>
        <fullName evidence="2">Uncharacterized protein</fullName>
    </submittedName>
</protein>
<reference evidence="2" key="1">
    <citation type="submission" date="2023-03" db="EMBL/GenBank/DDBJ databases">
        <title>Massive genome expansion in bonnet fungi (Mycena s.s.) driven by repeated elements and novel gene families across ecological guilds.</title>
        <authorList>
            <consortium name="Lawrence Berkeley National Laboratory"/>
            <person name="Harder C.B."/>
            <person name="Miyauchi S."/>
            <person name="Viragh M."/>
            <person name="Kuo A."/>
            <person name="Thoen E."/>
            <person name="Andreopoulos B."/>
            <person name="Lu D."/>
            <person name="Skrede I."/>
            <person name="Drula E."/>
            <person name="Henrissat B."/>
            <person name="Morin E."/>
            <person name="Kohler A."/>
            <person name="Barry K."/>
            <person name="LaButti K."/>
            <person name="Morin E."/>
            <person name="Salamov A."/>
            <person name="Lipzen A."/>
            <person name="Mereny Z."/>
            <person name="Hegedus B."/>
            <person name="Baldrian P."/>
            <person name="Stursova M."/>
            <person name="Weitz H."/>
            <person name="Taylor A."/>
            <person name="Grigoriev I.V."/>
            <person name="Nagy L.G."/>
            <person name="Martin F."/>
            <person name="Kauserud H."/>
        </authorList>
    </citation>
    <scope>NUCLEOTIDE SEQUENCE</scope>
    <source>
        <strain evidence="2">CBHHK182m</strain>
    </source>
</reference>
<evidence type="ECO:0000313" key="2">
    <source>
        <dbReference type="EMBL" id="KAJ7775170.1"/>
    </source>
</evidence>